<organism evidence="2 3">
    <name type="scientific">Pterulicium gracile</name>
    <dbReference type="NCBI Taxonomy" id="1884261"/>
    <lineage>
        <taxon>Eukaryota</taxon>
        <taxon>Fungi</taxon>
        <taxon>Dikarya</taxon>
        <taxon>Basidiomycota</taxon>
        <taxon>Agaricomycotina</taxon>
        <taxon>Agaricomycetes</taxon>
        <taxon>Agaricomycetidae</taxon>
        <taxon>Agaricales</taxon>
        <taxon>Pleurotineae</taxon>
        <taxon>Pterulaceae</taxon>
        <taxon>Pterulicium</taxon>
    </lineage>
</organism>
<dbReference type="OrthoDB" id="10063670at2759"/>
<dbReference type="PANTHER" id="PTHR37475:SF1">
    <property type="entry name" value="ZYGOTE-SPECIFIC PROTEIN"/>
    <property type="match status" value="1"/>
</dbReference>
<evidence type="ECO:0000313" key="3">
    <source>
        <dbReference type="Proteomes" id="UP000305067"/>
    </source>
</evidence>
<dbReference type="EMBL" id="ML178822">
    <property type="protein sequence ID" value="TFL02353.1"/>
    <property type="molecule type" value="Genomic_DNA"/>
</dbReference>
<name>A0A5C3QKC2_9AGAR</name>
<keyword evidence="3" id="KW-1185">Reference proteome</keyword>
<evidence type="ECO:0000256" key="1">
    <source>
        <dbReference type="SAM" id="SignalP"/>
    </source>
</evidence>
<protein>
    <recommendedName>
        <fullName evidence="4">Cysteine-rich protein</fullName>
    </recommendedName>
</protein>
<dbReference type="STRING" id="1884261.A0A5C3QKC2"/>
<keyword evidence="1" id="KW-0732">Signal</keyword>
<sequence length="82" mass="7904">MRLNVTLPLIAFTGSAHAGLIAYGLCQTGCNTLAVACYSAAGFTFGTVVAAAATPAVLVACNTGLGTCSAACAATALIAPIP</sequence>
<feature type="chain" id="PRO_5023020310" description="Cysteine-rich protein" evidence="1">
    <location>
        <begin position="19"/>
        <end position="82"/>
    </location>
</feature>
<feature type="signal peptide" evidence="1">
    <location>
        <begin position="1"/>
        <end position="18"/>
    </location>
</feature>
<proteinExistence type="predicted"/>
<reference evidence="2 3" key="1">
    <citation type="journal article" date="2019" name="Nat. Ecol. Evol.">
        <title>Megaphylogeny resolves global patterns of mushroom evolution.</title>
        <authorList>
            <person name="Varga T."/>
            <person name="Krizsan K."/>
            <person name="Foldi C."/>
            <person name="Dima B."/>
            <person name="Sanchez-Garcia M."/>
            <person name="Sanchez-Ramirez S."/>
            <person name="Szollosi G.J."/>
            <person name="Szarkandi J.G."/>
            <person name="Papp V."/>
            <person name="Albert L."/>
            <person name="Andreopoulos W."/>
            <person name="Angelini C."/>
            <person name="Antonin V."/>
            <person name="Barry K.W."/>
            <person name="Bougher N.L."/>
            <person name="Buchanan P."/>
            <person name="Buyck B."/>
            <person name="Bense V."/>
            <person name="Catcheside P."/>
            <person name="Chovatia M."/>
            <person name="Cooper J."/>
            <person name="Damon W."/>
            <person name="Desjardin D."/>
            <person name="Finy P."/>
            <person name="Geml J."/>
            <person name="Haridas S."/>
            <person name="Hughes K."/>
            <person name="Justo A."/>
            <person name="Karasinski D."/>
            <person name="Kautmanova I."/>
            <person name="Kiss B."/>
            <person name="Kocsube S."/>
            <person name="Kotiranta H."/>
            <person name="LaButti K.M."/>
            <person name="Lechner B.E."/>
            <person name="Liimatainen K."/>
            <person name="Lipzen A."/>
            <person name="Lukacs Z."/>
            <person name="Mihaltcheva S."/>
            <person name="Morgado L.N."/>
            <person name="Niskanen T."/>
            <person name="Noordeloos M.E."/>
            <person name="Ohm R.A."/>
            <person name="Ortiz-Santana B."/>
            <person name="Ovrebo C."/>
            <person name="Racz N."/>
            <person name="Riley R."/>
            <person name="Savchenko A."/>
            <person name="Shiryaev A."/>
            <person name="Soop K."/>
            <person name="Spirin V."/>
            <person name="Szebenyi C."/>
            <person name="Tomsovsky M."/>
            <person name="Tulloss R.E."/>
            <person name="Uehling J."/>
            <person name="Grigoriev I.V."/>
            <person name="Vagvolgyi C."/>
            <person name="Papp T."/>
            <person name="Martin F.M."/>
            <person name="Miettinen O."/>
            <person name="Hibbett D.S."/>
            <person name="Nagy L.G."/>
        </authorList>
    </citation>
    <scope>NUCLEOTIDE SEQUENCE [LARGE SCALE GENOMIC DNA]</scope>
    <source>
        <strain evidence="2 3">CBS 309.79</strain>
    </source>
</reference>
<evidence type="ECO:0000313" key="2">
    <source>
        <dbReference type="EMBL" id="TFL02353.1"/>
    </source>
</evidence>
<gene>
    <name evidence="2" type="ORF">BDV98DRAFT_565686</name>
</gene>
<dbReference type="AlphaFoldDB" id="A0A5C3QKC2"/>
<evidence type="ECO:0008006" key="4">
    <source>
        <dbReference type="Google" id="ProtNLM"/>
    </source>
</evidence>
<accession>A0A5C3QKC2</accession>
<dbReference type="Proteomes" id="UP000305067">
    <property type="component" value="Unassembled WGS sequence"/>
</dbReference>
<dbReference type="PANTHER" id="PTHR37475">
    <property type="entry name" value="ZYGOTE-SPECIFIC CLASS V COPY B GENE PROTEIN"/>
    <property type="match status" value="1"/>
</dbReference>